<sequence length="339" mass="38473">MSSPTLDNRRVSPTLRFGLIGLGYFGKHYLRLLQETEGIQLVAVASRGYQVFEKYAQMLPVGVERYTDPQKIFKSTDIDCVVIATPPSTHLELSSAALASGKHVLLEKPMVLNMSEALRLNEAVKKSDRIFMIGHQYLYNDYIRNLKTELANGAIGQVKYFFAEHQYFEILRNDVGCFWETATHEFAILDYLFNPGEVISSTGQASGIESREDFASASVKFASGLAGSIFVSWFQPEKIRRMTFSGTGGMALFDDRAEKKLFFRLQPYPAVDRNKGSFFFDPKSEEIKVPEIQAEEPLKAELAHFIECVRENKTPRTDIEHGLRVTRMLDRVSKSLKHF</sequence>
<comment type="caution">
    <text evidence="3">The sequence shown here is derived from an EMBL/GenBank/DDBJ whole genome shotgun (WGS) entry which is preliminary data.</text>
</comment>
<gene>
    <name evidence="3" type="ORF">A3C12_01280</name>
</gene>
<dbReference type="InterPro" id="IPR051450">
    <property type="entry name" value="Gfo/Idh/MocA_Oxidoreductases"/>
</dbReference>
<reference evidence="3 4" key="1">
    <citation type="journal article" date="2016" name="Nat. Commun.">
        <title>Thousands of microbial genomes shed light on interconnected biogeochemical processes in an aquifer system.</title>
        <authorList>
            <person name="Anantharaman K."/>
            <person name="Brown C.T."/>
            <person name="Hug L.A."/>
            <person name="Sharon I."/>
            <person name="Castelle C.J."/>
            <person name="Probst A.J."/>
            <person name="Thomas B.C."/>
            <person name="Singh A."/>
            <person name="Wilkins M.J."/>
            <person name="Karaoz U."/>
            <person name="Brodie E.L."/>
            <person name="Williams K.H."/>
            <person name="Hubbard S.S."/>
            <person name="Banfield J.F."/>
        </authorList>
    </citation>
    <scope>NUCLEOTIDE SEQUENCE [LARGE SCALE GENOMIC DNA]</scope>
</reference>
<dbReference type="PANTHER" id="PTHR43377">
    <property type="entry name" value="BILIVERDIN REDUCTASE A"/>
    <property type="match status" value="1"/>
</dbReference>
<accession>A0A1G2KMT8</accession>
<organism evidence="3 4">
    <name type="scientific">Candidatus Sungbacteria bacterium RIFCSPHIGHO2_02_FULL_49_20</name>
    <dbReference type="NCBI Taxonomy" id="1802272"/>
    <lineage>
        <taxon>Bacteria</taxon>
        <taxon>Candidatus Sungiibacteriota</taxon>
    </lineage>
</organism>
<dbReference type="Pfam" id="PF22725">
    <property type="entry name" value="GFO_IDH_MocA_C3"/>
    <property type="match status" value="1"/>
</dbReference>
<dbReference type="Proteomes" id="UP000178710">
    <property type="component" value="Unassembled WGS sequence"/>
</dbReference>
<dbReference type="Gene3D" id="3.40.50.720">
    <property type="entry name" value="NAD(P)-binding Rossmann-like Domain"/>
    <property type="match status" value="1"/>
</dbReference>
<protein>
    <recommendedName>
        <fullName evidence="5">Gfo/Idh/MocA-like oxidoreductase N-terminal domain-containing protein</fullName>
    </recommendedName>
</protein>
<dbReference type="Pfam" id="PF01408">
    <property type="entry name" value="GFO_IDH_MocA"/>
    <property type="match status" value="1"/>
</dbReference>
<evidence type="ECO:0000259" key="2">
    <source>
        <dbReference type="Pfam" id="PF22725"/>
    </source>
</evidence>
<proteinExistence type="predicted"/>
<dbReference type="InterPro" id="IPR000683">
    <property type="entry name" value="Gfo/Idh/MocA-like_OxRdtase_N"/>
</dbReference>
<evidence type="ECO:0000313" key="4">
    <source>
        <dbReference type="Proteomes" id="UP000178710"/>
    </source>
</evidence>
<evidence type="ECO:0000313" key="3">
    <source>
        <dbReference type="EMBL" id="OHA00760.1"/>
    </source>
</evidence>
<dbReference type="InterPro" id="IPR036291">
    <property type="entry name" value="NAD(P)-bd_dom_sf"/>
</dbReference>
<dbReference type="AlphaFoldDB" id="A0A1G2KMT8"/>
<dbReference type="GO" id="GO:0000166">
    <property type="term" value="F:nucleotide binding"/>
    <property type="evidence" value="ECO:0007669"/>
    <property type="project" value="InterPro"/>
</dbReference>
<feature type="domain" description="Gfo/Idh/MocA-like oxidoreductase N-terminal" evidence="1">
    <location>
        <begin position="15"/>
        <end position="135"/>
    </location>
</feature>
<dbReference type="SUPFAM" id="SSF51735">
    <property type="entry name" value="NAD(P)-binding Rossmann-fold domains"/>
    <property type="match status" value="1"/>
</dbReference>
<dbReference type="InterPro" id="IPR055170">
    <property type="entry name" value="GFO_IDH_MocA-like_dom"/>
</dbReference>
<evidence type="ECO:0000259" key="1">
    <source>
        <dbReference type="Pfam" id="PF01408"/>
    </source>
</evidence>
<dbReference type="Gene3D" id="3.30.360.10">
    <property type="entry name" value="Dihydrodipicolinate Reductase, domain 2"/>
    <property type="match status" value="1"/>
</dbReference>
<dbReference type="EMBL" id="MHQK01000048">
    <property type="protein sequence ID" value="OHA00760.1"/>
    <property type="molecule type" value="Genomic_DNA"/>
</dbReference>
<dbReference type="SUPFAM" id="SSF55347">
    <property type="entry name" value="Glyceraldehyde-3-phosphate dehydrogenase-like, C-terminal domain"/>
    <property type="match status" value="1"/>
</dbReference>
<dbReference type="PANTHER" id="PTHR43377:SF6">
    <property type="entry name" value="GFO_IDH_MOCA-LIKE OXIDOREDUCTASE N-TERMINAL DOMAIN-CONTAINING PROTEIN"/>
    <property type="match status" value="1"/>
</dbReference>
<name>A0A1G2KMT8_9BACT</name>
<evidence type="ECO:0008006" key="5">
    <source>
        <dbReference type="Google" id="ProtNLM"/>
    </source>
</evidence>
<feature type="domain" description="GFO/IDH/MocA-like oxidoreductase" evidence="2">
    <location>
        <begin position="144"/>
        <end position="251"/>
    </location>
</feature>